<dbReference type="GO" id="GO:0043235">
    <property type="term" value="C:receptor complex"/>
    <property type="evidence" value="ECO:0007669"/>
    <property type="project" value="TreeGrafter"/>
</dbReference>
<feature type="disulfide bond" evidence="13">
    <location>
        <begin position="485"/>
        <end position="500"/>
    </location>
</feature>
<dbReference type="PROSITE" id="PS50068">
    <property type="entry name" value="LDLRA_2"/>
    <property type="match status" value="7"/>
</dbReference>
<keyword evidence="12" id="KW-0325">Glycoprotein</keyword>
<keyword evidence="5" id="KW-0732">Signal</keyword>
<dbReference type="Proteomes" id="UP000194236">
    <property type="component" value="Unassembled WGS sequence"/>
</dbReference>
<feature type="disulfide bond" evidence="13">
    <location>
        <begin position="380"/>
        <end position="392"/>
    </location>
</feature>
<evidence type="ECO:0000256" key="4">
    <source>
        <dbReference type="ARBA" id="ARBA00022692"/>
    </source>
</evidence>
<evidence type="ECO:0000256" key="9">
    <source>
        <dbReference type="ARBA" id="ARBA00023136"/>
    </source>
</evidence>
<name>A0A1Y3BEZ0_EURMA</name>
<evidence type="ECO:0000256" key="13">
    <source>
        <dbReference type="PROSITE-ProRule" id="PRU00124"/>
    </source>
</evidence>
<feature type="disulfide bond" evidence="13">
    <location>
        <begin position="319"/>
        <end position="334"/>
    </location>
</feature>
<evidence type="ECO:0000256" key="6">
    <source>
        <dbReference type="ARBA" id="ARBA00022737"/>
    </source>
</evidence>
<keyword evidence="2" id="KW-0245">EGF-like domain</keyword>
<protein>
    <submittedName>
        <fullName evidence="15">Uncharacterized protein</fullName>
    </submittedName>
</protein>
<dbReference type="PRINTS" id="PR00261">
    <property type="entry name" value="LDLRECEPTOR"/>
</dbReference>
<feature type="disulfide bond" evidence="13">
    <location>
        <begin position="439"/>
        <end position="454"/>
    </location>
</feature>
<comment type="caution">
    <text evidence="13">Lacks conserved residue(s) required for the propagation of feature annotation.</text>
</comment>
<feature type="non-terminal residue" evidence="15">
    <location>
        <position position="1"/>
    </location>
</feature>
<evidence type="ECO:0000256" key="10">
    <source>
        <dbReference type="ARBA" id="ARBA00023157"/>
    </source>
</evidence>
<keyword evidence="8" id="KW-1133">Transmembrane helix</keyword>
<feature type="disulfide bond" evidence="13">
    <location>
        <begin position="525"/>
        <end position="540"/>
    </location>
</feature>
<keyword evidence="3" id="KW-0254">Endocytosis</keyword>
<dbReference type="CDD" id="cd00112">
    <property type="entry name" value="LDLa"/>
    <property type="match status" value="6"/>
</dbReference>
<dbReference type="PANTHER" id="PTHR22722">
    <property type="entry name" value="LOW-DENSITY LIPOPROTEIN RECEPTOR-RELATED PROTEIN 2-RELATED"/>
    <property type="match status" value="1"/>
</dbReference>
<evidence type="ECO:0000256" key="11">
    <source>
        <dbReference type="ARBA" id="ARBA00023170"/>
    </source>
</evidence>
<dbReference type="Pfam" id="PF00058">
    <property type="entry name" value="Ldl_recept_b"/>
    <property type="match status" value="2"/>
</dbReference>
<dbReference type="Gene3D" id="2.120.10.30">
    <property type="entry name" value="TolB, C-terminal domain"/>
    <property type="match status" value="1"/>
</dbReference>
<dbReference type="InterPro" id="IPR036055">
    <property type="entry name" value="LDL_receptor-like_sf"/>
</dbReference>
<feature type="disulfide bond" evidence="13">
    <location>
        <begin position="473"/>
        <end position="491"/>
    </location>
</feature>
<dbReference type="GO" id="GO:0005041">
    <property type="term" value="F:low-density lipoprotein particle receptor activity"/>
    <property type="evidence" value="ECO:0007669"/>
    <property type="project" value="TreeGrafter"/>
</dbReference>
<comment type="subcellular location">
    <subcellularLocation>
        <location evidence="1">Membrane</location>
        <topology evidence="1">Single-pass membrane protein</topology>
    </subcellularLocation>
</comment>
<dbReference type="SUPFAM" id="SSF57424">
    <property type="entry name" value="LDL receptor-like module"/>
    <property type="match status" value="7"/>
</dbReference>
<evidence type="ECO:0000256" key="8">
    <source>
        <dbReference type="ARBA" id="ARBA00022989"/>
    </source>
</evidence>
<dbReference type="PANTHER" id="PTHR22722:SF5">
    <property type="entry name" value="LOW-DENSITY LIPOPROTEIN RECEPTOR-RELATED PROTEIN 1B"/>
    <property type="match status" value="1"/>
</dbReference>
<keyword evidence="16" id="KW-1185">Reference proteome</keyword>
<dbReference type="FunFam" id="4.10.400.10:FF:000002">
    <property type="entry name" value="Low-density lipoprotein receptor-related protein 1"/>
    <property type="match status" value="1"/>
</dbReference>
<dbReference type="EMBL" id="MUJZ01023181">
    <property type="protein sequence ID" value="OTF79422.1"/>
    <property type="molecule type" value="Genomic_DNA"/>
</dbReference>
<dbReference type="InterPro" id="IPR051221">
    <property type="entry name" value="LDLR-related"/>
</dbReference>
<keyword evidence="11" id="KW-0675">Receptor</keyword>
<feature type="disulfide bond" evidence="13">
    <location>
        <begin position="363"/>
        <end position="378"/>
    </location>
</feature>
<dbReference type="FunFam" id="4.10.400.10:FF:000007">
    <property type="entry name" value="Low density lipoprotein receptor-related protein 1"/>
    <property type="match status" value="1"/>
</dbReference>
<evidence type="ECO:0000256" key="7">
    <source>
        <dbReference type="ARBA" id="ARBA00022837"/>
    </source>
</evidence>
<dbReference type="SUPFAM" id="SSF63825">
    <property type="entry name" value="YWTD domain"/>
    <property type="match status" value="1"/>
</dbReference>
<feature type="disulfide bond" evidence="13">
    <location>
        <begin position="387"/>
        <end position="405"/>
    </location>
</feature>
<dbReference type="FunFam" id="2.120.10.30:FF:000241">
    <property type="entry name" value="Low-density lipoprotein receptor-related protein 6"/>
    <property type="match status" value="1"/>
</dbReference>
<dbReference type="SMART" id="SM00135">
    <property type="entry name" value="LY"/>
    <property type="match status" value="4"/>
</dbReference>
<keyword evidence="4" id="KW-0812">Transmembrane</keyword>
<dbReference type="InterPro" id="IPR023415">
    <property type="entry name" value="LDLR_class-A_CS"/>
</dbReference>
<proteinExistence type="predicted"/>
<evidence type="ECO:0000313" key="15">
    <source>
        <dbReference type="EMBL" id="OTF79422.1"/>
    </source>
</evidence>
<dbReference type="InterPro" id="IPR002172">
    <property type="entry name" value="LDrepeatLR_classA_rpt"/>
</dbReference>
<evidence type="ECO:0000256" key="3">
    <source>
        <dbReference type="ARBA" id="ARBA00022583"/>
    </source>
</evidence>
<evidence type="ECO:0000256" key="1">
    <source>
        <dbReference type="ARBA" id="ARBA00004167"/>
    </source>
</evidence>
<comment type="caution">
    <text evidence="15">The sequence shown here is derived from an EMBL/GenBank/DDBJ whole genome shotgun (WGS) entry which is preliminary data.</text>
</comment>
<feature type="repeat" description="LDL-receptor class B" evidence="14">
    <location>
        <begin position="20"/>
        <end position="62"/>
    </location>
</feature>
<dbReference type="InterPro" id="IPR011042">
    <property type="entry name" value="6-blade_b-propeller_TolB-like"/>
</dbReference>
<keyword evidence="9" id="KW-0472">Membrane</keyword>
<feature type="disulfide bond" evidence="13">
    <location>
        <begin position="420"/>
        <end position="432"/>
    </location>
</feature>
<dbReference type="AlphaFoldDB" id="A0A1Y3BEZ0"/>
<reference evidence="15 16" key="1">
    <citation type="submission" date="2017-03" db="EMBL/GenBank/DDBJ databases">
        <title>Genome Survey of Euroglyphus maynei.</title>
        <authorList>
            <person name="Arlian L.G."/>
            <person name="Morgan M.S."/>
            <person name="Rider S.D."/>
        </authorList>
    </citation>
    <scope>NUCLEOTIDE SEQUENCE [LARGE SCALE GENOMIC DNA]</scope>
    <source>
        <strain evidence="15">Arlian Lab</strain>
        <tissue evidence="15">Whole body</tissue>
    </source>
</reference>
<keyword evidence="10 13" id="KW-1015">Disulfide bond</keyword>
<feature type="disulfide bond" evidence="13">
    <location>
        <begin position="466"/>
        <end position="478"/>
    </location>
</feature>
<keyword evidence="7" id="KW-0106">Calcium</keyword>
<dbReference type="OrthoDB" id="21182at2759"/>
<evidence type="ECO:0000256" key="14">
    <source>
        <dbReference type="PROSITE-ProRule" id="PRU00461"/>
    </source>
</evidence>
<dbReference type="Gene3D" id="4.10.400.10">
    <property type="entry name" value="Low-density Lipoprotein Receptor"/>
    <property type="match status" value="7"/>
</dbReference>
<dbReference type="SMART" id="SM00192">
    <property type="entry name" value="LDLa"/>
    <property type="match status" value="7"/>
</dbReference>
<evidence type="ECO:0000256" key="2">
    <source>
        <dbReference type="ARBA" id="ARBA00022536"/>
    </source>
</evidence>
<gene>
    <name evidence="15" type="ORF">BLA29_004356</name>
</gene>
<dbReference type="GO" id="GO:0006897">
    <property type="term" value="P:endocytosis"/>
    <property type="evidence" value="ECO:0007669"/>
    <property type="project" value="UniProtKB-KW"/>
</dbReference>
<feature type="disulfide bond" evidence="13">
    <location>
        <begin position="427"/>
        <end position="445"/>
    </location>
</feature>
<organism evidence="15 16">
    <name type="scientific">Euroglyphus maynei</name>
    <name type="common">Mayne's house dust mite</name>
    <dbReference type="NCBI Taxonomy" id="6958"/>
    <lineage>
        <taxon>Eukaryota</taxon>
        <taxon>Metazoa</taxon>
        <taxon>Ecdysozoa</taxon>
        <taxon>Arthropoda</taxon>
        <taxon>Chelicerata</taxon>
        <taxon>Arachnida</taxon>
        <taxon>Acari</taxon>
        <taxon>Acariformes</taxon>
        <taxon>Sarcoptiformes</taxon>
        <taxon>Astigmata</taxon>
        <taxon>Psoroptidia</taxon>
        <taxon>Analgoidea</taxon>
        <taxon>Pyroglyphidae</taxon>
        <taxon>Pyroglyphinae</taxon>
        <taxon>Euroglyphus</taxon>
    </lineage>
</organism>
<dbReference type="GO" id="GO:0005886">
    <property type="term" value="C:plasma membrane"/>
    <property type="evidence" value="ECO:0007669"/>
    <property type="project" value="TreeGrafter"/>
</dbReference>
<sequence length="556" mass="63789">ILHSNTLQSPDGIAVDWIGRNLYWCDKGKSTIEVSKLDGKFRRILIRRQLEEPRAIVLNPFEGLLFWSDWGERPNIGRASMDGSQQRIILEESLGWPNALTIDFIRRKLYFADTREDYIGMIDFDGQNRLIIVDQKTRYTGHISGMSYFESRLYWTDSHSSSVISCPAFNCSYENFIQQMTFHRPMDIKVWHPDRQPSLSRNVKNPCISPLNVDNNQTDDKCLALCLLKSHKSKLSGTCTCPDNYILNDDQYSCRSNCSYSEFVCNNTYKCIPFWWKCDTQNDCGDDSDEPDDCPPFHCNPGQFQCRTHPECILPQQICDGVSNCADGSDEKNCEQHVCMPNQFKCPTFNNITSYCISATNRCDGINDCSNGEDEINCGCPKTAFKCSNKKCISKEWECDGEDDCGDGSDEYEACTQRSCGPLHFRCDSGRCIPYNWKCDGEPDCPTHQDELYCENDGDKNSSFVCDENHFHCDNNHCIQMFYRCDWDDDCGDGSDERNCTMPKCQPDEFQCDKGYKCIRNELRCNGEPNCADQSDEIDCHFECDEENHFLCPNST</sequence>
<feature type="non-terminal residue" evidence="15">
    <location>
        <position position="556"/>
    </location>
</feature>
<evidence type="ECO:0000256" key="5">
    <source>
        <dbReference type="ARBA" id="ARBA00022729"/>
    </source>
</evidence>
<feature type="repeat" description="LDL-receptor class B" evidence="14">
    <location>
        <begin position="63"/>
        <end position="106"/>
    </location>
</feature>
<dbReference type="PROSITE" id="PS01209">
    <property type="entry name" value="LDLRA_1"/>
    <property type="match status" value="3"/>
</dbReference>
<accession>A0A1Y3BEZ0</accession>
<dbReference type="InterPro" id="IPR000033">
    <property type="entry name" value="LDLR_classB_rpt"/>
</dbReference>
<dbReference type="Pfam" id="PF00057">
    <property type="entry name" value="Ldl_recept_a"/>
    <property type="match status" value="7"/>
</dbReference>
<keyword evidence="6" id="KW-0677">Repeat</keyword>
<dbReference type="PROSITE" id="PS51120">
    <property type="entry name" value="LDLRB"/>
    <property type="match status" value="2"/>
</dbReference>
<evidence type="ECO:0000256" key="12">
    <source>
        <dbReference type="ARBA" id="ARBA00023180"/>
    </source>
</evidence>
<evidence type="ECO:0000313" key="16">
    <source>
        <dbReference type="Proteomes" id="UP000194236"/>
    </source>
</evidence>